<dbReference type="Proteomes" id="UP000260388">
    <property type="component" value="Segment"/>
</dbReference>
<name>A0A0F6R614_9CAUD</name>
<protein>
    <submittedName>
        <fullName evidence="1">Uncharacterized protein</fullName>
    </submittedName>
</protein>
<organism evidence="1 2">
    <name type="scientific">Escherichia coli O157 typing phage 4</name>
    <dbReference type="NCBI Taxonomy" id="1508679"/>
    <lineage>
        <taxon>Viruses</taxon>
        <taxon>Duplodnaviria</taxon>
        <taxon>Heunggongvirae</taxon>
        <taxon>Uroviricota</taxon>
        <taxon>Caudoviricetes</taxon>
        <taxon>Vequintavirinae</taxon>
        <taxon>Vequintavirus</taxon>
        <taxon>Vequintavirus JES2013</taxon>
    </lineage>
</organism>
<evidence type="ECO:0000313" key="1">
    <source>
        <dbReference type="EMBL" id="AKE45471.1"/>
    </source>
</evidence>
<accession>A0A0F6R614</accession>
<dbReference type="EMBL" id="KP869102">
    <property type="protein sequence ID" value="AKE45471.1"/>
    <property type="molecule type" value="Genomic_DNA"/>
</dbReference>
<reference evidence="1 2" key="1">
    <citation type="journal article" date="2015" name="BMC Genomics">
        <title>Analysis of whole genome sequencing for the Escherichia coli O157:H7 typing phages.</title>
        <authorList>
            <person name="Cowley L.A."/>
            <person name="Beckett S.J."/>
            <person name="Chase-Topping M."/>
            <person name="Perry N."/>
            <person name="Dallman T.J."/>
            <person name="Gally D.L."/>
            <person name="Jenkins C."/>
        </authorList>
    </citation>
    <scope>NUCLEOTIDE SEQUENCE [LARGE SCALE GENOMIC DNA]</scope>
</reference>
<evidence type="ECO:0000313" key="2">
    <source>
        <dbReference type="Proteomes" id="UP000260388"/>
    </source>
</evidence>
<sequence length="43" mass="5011">MVTVTETVYTVLREIAFYTDLSSVSSWEKSVYLKWCVKLEGTF</sequence>
<proteinExistence type="predicted"/>
<gene>
    <name evidence="1" type="ORF">ECTP4_00597</name>
</gene>